<dbReference type="InterPro" id="IPR012338">
    <property type="entry name" value="Beta-lactam/transpept-like"/>
</dbReference>
<organism evidence="5 6">
    <name type="scientific">Persicobacter diffluens</name>
    <dbReference type="NCBI Taxonomy" id="981"/>
    <lineage>
        <taxon>Bacteria</taxon>
        <taxon>Pseudomonadati</taxon>
        <taxon>Bacteroidota</taxon>
        <taxon>Cytophagia</taxon>
        <taxon>Cytophagales</taxon>
        <taxon>Persicobacteraceae</taxon>
        <taxon>Persicobacter</taxon>
    </lineage>
</organism>
<dbReference type="SUPFAM" id="SSF54184">
    <property type="entry name" value="Penicillin-binding protein 2x (pbp-2x), c-terminal domain"/>
    <property type="match status" value="1"/>
</dbReference>
<dbReference type="GO" id="GO:0071555">
    <property type="term" value="P:cell wall organization"/>
    <property type="evidence" value="ECO:0007669"/>
    <property type="project" value="TreeGrafter"/>
</dbReference>
<dbReference type="EMBL" id="BQKE01000001">
    <property type="protein sequence ID" value="GJM60530.1"/>
    <property type="molecule type" value="Genomic_DNA"/>
</dbReference>
<dbReference type="SUPFAM" id="SSF56519">
    <property type="entry name" value="Penicillin binding protein dimerisation domain"/>
    <property type="match status" value="1"/>
</dbReference>
<dbReference type="PANTHER" id="PTHR30627">
    <property type="entry name" value="PEPTIDOGLYCAN D,D-TRANSPEPTIDASE"/>
    <property type="match status" value="1"/>
</dbReference>
<dbReference type="Pfam" id="PF00905">
    <property type="entry name" value="Transpeptidase"/>
    <property type="match status" value="1"/>
</dbReference>
<keyword evidence="3" id="KW-0472">Membrane</keyword>
<name>A0AAN4VY66_9BACT</name>
<dbReference type="InterPro" id="IPR036138">
    <property type="entry name" value="PBP_dimer_sf"/>
</dbReference>
<dbReference type="Gene3D" id="3.30.10.20">
    <property type="match status" value="1"/>
</dbReference>
<dbReference type="InterPro" id="IPR005543">
    <property type="entry name" value="PASTA_dom"/>
</dbReference>
<protein>
    <submittedName>
        <fullName evidence="5">Penicillin-binding protein</fullName>
    </submittedName>
</protein>
<accession>A0AAN4VY66</accession>
<dbReference type="Gene3D" id="3.40.710.10">
    <property type="entry name" value="DD-peptidase/beta-lactamase superfamily"/>
    <property type="match status" value="1"/>
</dbReference>
<dbReference type="PANTHER" id="PTHR30627:SF1">
    <property type="entry name" value="PEPTIDOGLYCAN D,D-TRANSPEPTIDASE FTSI"/>
    <property type="match status" value="1"/>
</dbReference>
<evidence type="ECO:0000256" key="3">
    <source>
        <dbReference type="ARBA" id="ARBA00023136"/>
    </source>
</evidence>
<dbReference type="CDD" id="cd06575">
    <property type="entry name" value="PASTA_Pbp2x-like_2"/>
    <property type="match status" value="1"/>
</dbReference>
<dbReference type="Proteomes" id="UP001310022">
    <property type="component" value="Unassembled WGS sequence"/>
</dbReference>
<evidence type="ECO:0000256" key="2">
    <source>
        <dbReference type="ARBA" id="ARBA00022645"/>
    </source>
</evidence>
<dbReference type="SUPFAM" id="SSF56601">
    <property type="entry name" value="beta-lactamase/transpeptidase-like"/>
    <property type="match status" value="1"/>
</dbReference>
<evidence type="ECO:0000256" key="1">
    <source>
        <dbReference type="ARBA" id="ARBA00004370"/>
    </source>
</evidence>
<dbReference type="Pfam" id="PF03717">
    <property type="entry name" value="PBP_dimer"/>
    <property type="match status" value="1"/>
</dbReference>
<comment type="caution">
    <text evidence="5">The sequence shown here is derived from an EMBL/GenBank/DDBJ whole genome shotgun (WGS) entry which is preliminary data.</text>
</comment>
<dbReference type="GO" id="GO:0005886">
    <property type="term" value="C:plasma membrane"/>
    <property type="evidence" value="ECO:0007669"/>
    <property type="project" value="TreeGrafter"/>
</dbReference>
<proteinExistence type="predicted"/>
<dbReference type="SMART" id="SM00740">
    <property type="entry name" value="PASTA"/>
    <property type="match status" value="1"/>
</dbReference>
<evidence type="ECO:0000259" key="4">
    <source>
        <dbReference type="PROSITE" id="PS51178"/>
    </source>
</evidence>
<keyword evidence="2" id="KW-0378">Hydrolase</keyword>
<dbReference type="PROSITE" id="PS51178">
    <property type="entry name" value="PASTA"/>
    <property type="match status" value="1"/>
</dbReference>
<gene>
    <name evidence="5" type="primary">ftsI</name>
    <name evidence="5" type="ORF">PEDI_10820</name>
</gene>
<evidence type="ECO:0000313" key="5">
    <source>
        <dbReference type="EMBL" id="GJM60530.1"/>
    </source>
</evidence>
<dbReference type="InterPro" id="IPR005311">
    <property type="entry name" value="PBP_dimer"/>
</dbReference>
<dbReference type="InterPro" id="IPR001460">
    <property type="entry name" value="PCN-bd_Tpept"/>
</dbReference>
<dbReference type="GO" id="GO:0008658">
    <property type="term" value="F:penicillin binding"/>
    <property type="evidence" value="ECO:0007669"/>
    <property type="project" value="InterPro"/>
</dbReference>
<dbReference type="Gene3D" id="3.30.450.330">
    <property type="match status" value="1"/>
</dbReference>
<dbReference type="AlphaFoldDB" id="A0AAN4VY66"/>
<evidence type="ECO:0000313" key="6">
    <source>
        <dbReference type="Proteomes" id="UP001310022"/>
    </source>
</evidence>
<feature type="domain" description="PASTA" evidence="4">
    <location>
        <begin position="632"/>
        <end position="691"/>
    </location>
</feature>
<dbReference type="Pfam" id="PF03793">
    <property type="entry name" value="PASTA"/>
    <property type="match status" value="1"/>
</dbReference>
<keyword evidence="2" id="KW-0645">Protease</keyword>
<reference evidence="5 6" key="1">
    <citation type="submission" date="2021-12" db="EMBL/GenBank/DDBJ databases">
        <title>Genome sequencing of bacteria with rrn-lacking chromosome and rrn-plasmid.</title>
        <authorList>
            <person name="Anda M."/>
            <person name="Iwasaki W."/>
        </authorList>
    </citation>
    <scope>NUCLEOTIDE SEQUENCE [LARGE SCALE GENOMIC DNA]</scope>
    <source>
        <strain evidence="5 6">NBRC 15940</strain>
    </source>
</reference>
<sequence length="691" mass="77770">MVMFLMVLFGGVIIARVYTIQQWEDDRWDKIKLSEQQIHQEIPATRGNIYSDNGSLLATSVPFYGMAMDPTVASNEVFNAGIDSLSILLAKKFKKRSRWDYKRQLVNARKKGKRYVRLSKPNINHLSRKEMETWPIFREGQYRGGVIFETVKRRYLPFETMAKRTIGYVNENGQGAGLELSYDKVLSGKPGEGTYRKVAGGNWRLIHDETEISPVHGDDIETTIDVNIQDVTEAALKRRLEQTKSEWGCAIVMETATGQVKAISNFAQNSDGSFSESYNYAVGKQGTREPGSTFKLASMIALLEEKQLNPEDTIDTGDGQYQYADNAIMRDAKIGGYGNLTIQEVFEHSSNIGISRLVDRVFGINEKRFISHLEDMGIMDPLGFQLVGYGEPYFKAPGHEDWSGTTLPWMSIGYELQITPLQTLTLYNAVANGGTMVRPYLVQRIVQGGRVIKENEPQIIRKSICSQETLEKVQSMLEGVVSRGTARNIRNAHYGIAGKTGTARILEKGRYVRKYYTSFAGYFPADHPKYSCIVVLNDPKGVNLYGADVAAPVFKEIADKIYATDLEIHQPLELMAKPEHDRFPVIRAGLETDLKLLCEDHFQLPLVDESDGAGQWVRSLRIEDSVHFRTNPVVKGRVPDVRGMTLRDAIYLLENQKYVVTFKGEGRVVSQSRTPGQKVSPGSQIQLQLSW</sequence>
<dbReference type="Gene3D" id="3.90.1310.10">
    <property type="entry name" value="Penicillin-binding protein 2a (Domain 2)"/>
    <property type="match status" value="1"/>
</dbReference>
<dbReference type="GO" id="GO:0004180">
    <property type="term" value="F:carboxypeptidase activity"/>
    <property type="evidence" value="ECO:0007669"/>
    <property type="project" value="UniProtKB-KW"/>
</dbReference>
<comment type="subcellular location">
    <subcellularLocation>
        <location evidence="1">Membrane</location>
    </subcellularLocation>
</comment>
<keyword evidence="6" id="KW-1185">Reference proteome</keyword>
<keyword evidence="2" id="KW-0121">Carboxypeptidase</keyword>
<dbReference type="InterPro" id="IPR050515">
    <property type="entry name" value="Beta-lactam/transpept"/>
</dbReference>